<keyword evidence="1" id="KW-0540">Nuclease</keyword>
<dbReference type="Gene3D" id="1.10.575.10">
    <property type="entry name" value="P1 Nuclease"/>
    <property type="match status" value="1"/>
</dbReference>
<dbReference type="PANTHER" id="PTHR33146:SF14">
    <property type="entry name" value="ENDONUCLEASE 1"/>
    <property type="match status" value="1"/>
</dbReference>
<gene>
    <name evidence="8" type="ORF">ACFFJH_05890</name>
</gene>
<dbReference type="EMBL" id="JBHLXJ010000007">
    <property type="protein sequence ID" value="MFC0349329.1"/>
    <property type="molecule type" value="Genomic_DNA"/>
</dbReference>
<evidence type="ECO:0000313" key="8">
    <source>
        <dbReference type="EMBL" id="MFC0349329.1"/>
    </source>
</evidence>
<keyword evidence="3" id="KW-0255">Endonuclease</keyword>
<evidence type="ECO:0000256" key="6">
    <source>
        <dbReference type="ARBA" id="ARBA00023180"/>
    </source>
</evidence>
<keyword evidence="4" id="KW-0378">Hydrolase</keyword>
<dbReference type="Proteomes" id="UP001589844">
    <property type="component" value="Unassembled WGS sequence"/>
</dbReference>
<keyword evidence="9" id="KW-1185">Reference proteome</keyword>
<feature type="signal peptide" evidence="7">
    <location>
        <begin position="1"/>
        <end position="25"/>
    </location>
</feature>
<evidence type="ECO:0000256" key="5">
    <source>
        <dbReference type="ARBA" id="ARBA00023157"/>
    </source>
</evidence>
<proteinExistence type="predicted"/>
<dbReference type="InterPro" id="IPR008947">
    <property type="entry name" value="PLipase_C/P1_nuclease_dom_sf"/>
</dbReference>
<feature type="chain" id="PRO_5046083923" evidence="7">
    <location>
        <begin position="26"/>
        <end position="363"/>
    </location>
</feature>
<organism evidence="8 9">
    <name type="scientific">Undibacterium danionis</name>
    <dbReference type="NCBI Taxonomy" id="1812100"/>
    <lineage>
        <taxon>Bacteria</taxon>
        <taxon>Pseudomonadati</taxon>
        <taxon>Pseudomonadota</taxon>
        <taxon>Betaproteobacteria</taxon>
        <taxon>Burkholderiales</taxon>
        <taxon>Oxalobacteraceae</taxon>
        <taxon>Undibacterium</taxon>
    </lineage>
</organism>
<keyword evidence="6" id="KW-0325">Glycoprotein</keyword>
<keyword evidence="7" id="KW-0732">Signal</keyword>
<comment type="caution">
    <text evidence="8">The sequence shown here is derived from an EMBL/GenBank/DDBJ whole genome shotgun (WGS) entry which is preliminary data.</text>
</comment>
<keyword evidence="2" id="KW-0479">Metal-binding</keyword>
<accession>A0ABV6IBX6</accession>
<dbReference type="Pfam" id="PF02265">
    <property type="entry name" value="S1-P1_nuclease"/>
    <property type="match status" value="1"/>
</dbReference>
<keyword evidence="5" id="KW-1015">Disulfide bond</keyword>
<dbReference type="SUPFAM" id="SSF48537">
    <property type="entry name" value="Phospholipase C/P1 nuclease"/>
    <property type="match status" value="1"/>
</dbReference>
<sequence>MKKNTISTLLCSAFFALVTLSPLNAAASGDEGHKTVGAIADRLLKGTNAGAKVQALLQSGESLQSLSIWADCAKGSFCGPQTPEMVAFTLQNPQHSAYHYTNTPVLNKTYVAGGVGTTDHDIVQILKQSIAVLQGNDNETTNPHRFSQRQALLMIVHLVGDIHQPLHVGAAYINSDNQFVTPTSKQQVDGVTIFDLQGGNNLLLEDQKTWTQRDQETYKRDVAAAKAANGTSDADKPKRVGKPLHLYWDVTVVENVMRNLGARSVAELTDKLMANSAVAVANEGDAITWPEQWANEGLGYAKIAYADIVATERVKVTSRRGVEFSSWYTQLPPNYIDSSTEITQKQLKVAGYRLAALLQKIWP</sequence>
<evidence type="ECO:0000256" key="2">
    <source>
        <dbReference type="ARBA" id="ARBA00022723"/>
    </source>
</evidence>
<dbReference type="InterPro" id="IPR003154">
    <property type="entry name" value="S1/P1nuclease"/>
</dbReference>
<dbReference type="CDD" id="cd11010">
    <property type="entry name" value="S1-P1_nuclease"/>
    <property type="match status" value="1"/>
</dbReference>
<evidence type="ECO:0000256" key="4">
    <source>
        <dbReference type="ARBA" id="ARBA00022801"/>
    </source>
</evidence>
<evidence type="ECO:0000313" key="9">
    <source>
        <dbReference type="Proteomes" id="UP001589844"/>
    </source>
</evidence>
<protein>
    <submittedName>
        <fullName evidence="8">S1/P1 nuclease</fullName>
    </submittedName>
</protein>
<dbReference type="PANTHER" id="PTHR33146">
    <property type="entry name" value="ENDONUCLEASE 4"/>
    <property type="match status" value="1"/>
</dbReference>
<dbReference type="RefSeq" id="WP_390210865.1">
    <property type="nucleotide sequence ID" value="NZ_JBHLXJ010000007.1"/>
</dbReference>
<reference evidence="8 9" key="1">
    <citation type="submission" date="2024-09" db="EMBL/GenBank/DDBJ databases">
        <authorList>
            <person name="Sun Q."/>
            <person name="Mori K."/>
        </authorList>
    </citation>
    <scope>NUCLEOTIDE SEQUENCE [LARGE SCALE GENOMIC DNA]</scope>
    <source>
        <strain evidence="8 9">CCM 8677</strain>
    </source>
</reference>
<evidence type="ECO:0000256" key="1">
    <source>
        <dbReference type="ARBA" id="ARBA00022722"/>
    </source>
</evidence>
<name>A0ABV6IBX6_9BURK</name>
<evidence type="ECO:0000256" key="7">
    <source>
        <dbReference type="SAM" id="SignalP"/>
    </source>
</evidence>
<evidence type="ECO:0000256" key="3">
    <source>
        <dbReference type="ARBA" id="ARBA00022759"/>
    </source>
</evidence>